<feature type="transmembrane region" description="Helical" evidence="13">
    <location>
        <begin position="772"/>
        <end position="789"/>
    </location>
</feature>
<dbReference type="PRINTS" id="PR00167">
    <property type="entry name" value="CACHANNEL"/>
</dbReference>
<evidence type="ECO:0000256" key="8">
    <source>
        <dbReference type="ARBA" id="ARBA00023136"/>
    </source>
</evidence>
<keyword evidence="4 13" id="KW-0812">Transmembrane</keyword>
<evidence type="ECO:0000256" key="12">
    <source>
        <dbReference type="RuleBase" id="RU003808"/>
    </source>
</evidence>
<evidence type="ECO:0000256" key="5">
    <source>
        <dbReference type="ARBA" id="ARBA00022837"/>
    </source>
</evidence>
<dbReference type="PANTHER" id="PTHR10037:SF62">
    <property type="entry name" value="SODIUM CHANNEL PROTEIN 60E"/>
    <property type="match status" value="1"/>
</dbReference>
<feature type="domain" description="Ion transport" evidence="14">
    <location>
        <begin position="387"/>
        <end position="693"/>
    </location>
</feature>
<dbReference type="InterPro" id="IPR002077">
    <property type="entry name" value="VDCCAlpha1"/>
</dbReference>
<dbReference type="InParanoid" id="K3WWJ6"/>
<keyword evidence="2" id="KW-0813">Transport</keyword>
<dbReference type="PANTHER" id="PTHR10037">
    <property type="entry name" value="VOLTAGE-GATED CATION CHANNEL CALCIUM AND SODIUM"/>
    <property type="match status" value="1"/>
</dbReference>
<evidence type="ECO:0000256" key="1">
    <source>
        <dbReference type="ARBA" id="ARBA00004651"/>
    </source>
</evidence>
<keyword evidence="3" id="KW-1003">Cell membrane</keyword>
<dbReference type="GO" id="GO:0005248">
    <property type="term" value="F:voltage-gated sodium channel activity"/>
    <property type="evidence" value="ECO:0007669"/>
    <property type="project" value="TreeGrafter"/>
</dbReference>
<evidence type="ECO:0000256" key="4">
    <source>
        <dbReference type="ARBA" id="ARBA00022692"/>
    </source>
</evidence>
<dbReference type="InterPro" id="IPR005821">
    <property type="entry name" value="Ion_trans_dom"/>
</dbReference>
<evidence type="ECO:0000256" key="10">
    <source>
        <dbReference type="ARBA" id="ARBA00061395"/>
    </source>
</evidence>
<feature type="transmembrane region" description="Helical" evidence="13">
    <location>
        <begin position="432"/>
        <end position="455"/>
    </location>
</feature>
<name>K3WWJ6_GLOUD</name>
<dbReference type="FunFam" id="1.10.287.70:FF:000093">
    <property type="entry name" value="Calcium channel subunit Cch1"/>
    <property type="match status" value="1"/>
</dbReference>
<keyword evidence="8 13" id="KW-0472">Membrane</keyword>
<dbReference type="Gene3D" id="1.20.120.350">
    <property type="entry name" value="Voltage-gated potassium channels. Chain C"/>
    <property type="match status" value="3"/>
</dbReference>
<dbReference type="AlphaFoldDB" id="K3WWJ6"/>
<dbReference type="Gene3D" id="1.10.287.70">
    <property type="match status" value="3"/>
</dbReference>
<dbReference type="EnsemblProtists" id="PYU1_T009344">
    <property type="protein sequence ID" value="PYU1_T009344"/>
    <property type="gene ID" value="PYU1_G009326"/>
</dbReference>
<comment type="subcellular location">
    <subcellularLocation>
        <location evidence="1">Cell membrane</location>
        <topology evidence="1">Multi-pass membrane protein</topology>
    </subcellularLocation>
    <subcellularLocation>
        <location evidence="12">Membrane</location>
        <topology evidence="12">Multi-pass membrane protein</topology>
    </subcellularLocation>
</comment>
<feature type="domain" description="Ion transport" evidence="14">
    <location>
        <begin position="740"/>
        <end position="987"/>
    </location>
</feature>
<proteinExistence type="inferred from homology"/>
<feature type="domain" description="Ion transport" evidence="14">
    <location>
        <begin position="44"/>
        <end position="276"/>
    </location>
</feature>
<feature type="transmembrane region" description="Helical" evidence="13">
    <location>
        <begin position="44"/>
        <end position="61"/>
    </location>
</feature>
<evidence type="ECO:0000313" key="15">
    <source>
        <dbReference type="EnsemblProtists" id="PYU1_T009344"/>
    </source>
</evidence>
<keyword evidence="12" id="KW-0407">Ion channel</keyword>
<feature type="transmembrane region" description="Helical" evidence="13">
    <location>
        <begin position="484"/>
        <end position="503"/>
    </location>
</feature>
<evidence type="ECO:0000313" key="16">
    <source>
        <dbReference type="Proteomes" id="UP000019132"/>
    </source>
</evidence>
<dbReference type="GO" id="GO:0001518">
    <property type="term" value="C:voltage-gated sodium channel complex"/>
    <property type="evidence" value="ECO:0007669"/>
    <property type="project" value="TreeGrafter"/>
</dbReference>
<keyword evidence="12" id="KW-0109">Calcium transport</keyword>
<feature type="transmembrane region" description="Helical" evidence="13">
    <location>
        <begin position="863"/>
        <end position="885"/>
    </location>
</feature>
<feature type="transmembrane region" description="Helical" evidence="13">
    <location>
        <begin position="81"/>
        <end position="99"/>
    </location>
</feature>
<reference evidence="16" key="2">
    <citation type="submission" date="2010-04" db="EMBL/GenBank/DDBJ databases">
        <authorList>
            <person name="Buell R."/>
            <person name="Hamilton J."/>
            <person name="Hostetler J."/>
        </authorList>
    </citation>
    <scope>NUCLEOTIDE SEQUENCE [LARGE SCALE GENOMIC DNA]</scope>
    <source>
        <strain evidence="16">DAOM:BR144</strain>
    </source>
</reference>
<feature type="transmembrane region" description="Helical" evidence="13">
    <location>
        <begin position="955"/>
        <end position="978"/>
    </location>
</feature>
<dbReference type="GO" id="GO:0005891">
    <property type="term" value="C:voltage-gated calcium channel complex"/>
    <property type="evidence" value="ECO:0007669"/>
    <property type="project" value="InterPro"/>
</dbReference>
<evidence type="ECO:0000256" key="6">
    <source>
        <dbReference type="ARBA" id="ARBA00022989"/>
    </source>
</evidence>
<keyword evidence="12" id="KW-0107">Calcium channel</keyword>
<keyword evidence="7" id="KW-0406">Ion transport</keyword>
<keyword evidence="9" id="KW-0325">Glycoprotein</keyword>
<feature type="transmembrane region" description="Helical" evidence="13">
    <location>
        <begin position="742"/>
        <end position="760"/>
    </location>
</feature>
<evidence type="ECO:0000256" key="7">
    <source>
        <dbReference type="ARBA" id="ARBA00023065"/>
    </source>
</evidence>
<protein>
    <recommendedName>
        <fullName evidence="11">Calcium-channel protein CCH1</fullName>
    </recommendedName>
</protein>
<dbReference type="Proteomes" id="UP000019132">
    <property type="component" value="Unassembled WGS sequence"/>
</dbReference>
<comment type="similarity">
    <text evidence="10 12">Belongs to the calcium channel alpha-1 subunit (TC 1.A.1.11) family.</text>
</comment>
<feature type="transmembrane region" description="Helical" evidence="13">
    <location>
        <begin position="544"/>
        <end position="563"/>
    </location>
</feature>
<dbReference type="eggNOG" id="KOG2301">
    <property type="taxonomic scope" value="Eukaryota"/>
</dbReference>
<reference evidence="16" key="1">
    <citation type="journal article" date="2010" name="Genome Biol.">
        <title>Genome sequence of the necrotrophic plant pathogen Pythium ultimum reveals original pathogenicity mechanisms and effector repertoire.</title>
        <authorList>
            <person name="Levesque C.A."/>
            <person name="Brouwer H."/>
            <person name="Cano L."/>
            <person name="Hamilton J.P."/>
            <person name="Holt C."/>
            <person name="Huitema E."/>
            <person name="Raffaele S."/>
            <person name="Robideau G.P."/>
            <person name="Thines M."/>
            <person name="Win J."/>
            <person name="Zerillo M.M."/>
            <person name="Beakes G.W."/>
            <person name="Boore J.L."/>
            <person name="Busam D."/>
            <person name="Dumas B."/>
            <person name="Ferriera S."/>
            <person name="Fuerstenberg S.I."/>
            <person name="Gachon C.M."/>
            <person name="Gaulin E."/>
            <person name="Govers F."/>
            <person name="Grenville-Briggs L."/>
            <person name="Horner N."/>
            <person name="Hostetler J."/>
            <person name="Jiang R.H."/>
            <person name="Johnson J."/>
            <person name="Krajaejun T."/>
            <person name="Lin H."/>
            <person name="Meijer H.J."/>
            <person name="Moore B."/>
            <person name="Morris P."/>
            <person name="Phuntmart V."/>
            <person name="Puiu D."/>
            <person name="Shetty J."/>
            <person name="Stajich J.E."/>
            <person name="Tripathy S."/>
            <person name="Wawra S."/>
            <person name="van West P."/>
            <person name="Whitty B.R."/>
            <person name="Coutinho P.M."/>
            <person name="Henrissat B."/>
            <person name="Martin F."/>
            <person name="Thomas P.D."/>
            <person name="Tyler B.M."/>
            <person name="De Vries R.P."/>
            <person name="Kamoun S."/>
            <person name="Yandell M."/>
            <person name="Tisserat N."/>
            <person name="Buell C.R."/>
        </authorList>
    </citation>
    <scope>NUCLEOTIDE SEQUENCE</scope>
    <source>
        <strain evidence="16">DAOM:BR144</strain>
    </source>
</reference>
<feature type="transmembrane region" description="Helical" evidence="13">
    <location>
        <begin position="172"/>
        <end position="191"/>
    </location>
</feature>
<evidence type="ECO:0000256" key="2">
    <source>
        <dbReference type="ARBA" id="ARBA00022448"/>
    </source>
</evidence>
<dbReference type="InterPro" id="IPR027359">
    <property type="entry name" value="Volt_channel_dom_sf"/>
</dbReference>
<keyword evidence="5 12" id="KW-0106">Calcium</keyword>
<dbReference type="VEuPathDB" id="FungiDB:PYU1_G009326"/>
<dbReference type="HOGENOM" id="CLU_281261_0_0_1"/>
<dbReference type="SUPFAM" id="SSF81324">
    <property type="entry name" value="Voltage-gated potassium channels"/>
    <property type="match status" value="3"/>
</dbReference>
<keyword evidence="6 13" id="KW-1133">Transmembrane helix</keyword>
<dbReference type="GO" id="GO:0005245">
    <property type="term" value="F:voltage-gated calcium channel activity"/>
    <property type="evidence" value="ECO:0007669"/>
    <property type="project" value="InterPro"/>
</dbReference>
<evidence type="ECO:0000259" key="14">
    <source>
        <dbReference type="Pfam" id="PF00520"/>
    </source>
</evidence>
<keyword evidence="12" id="KW-0851">Voltage-gated channel</keyword>
<dbReference type="EMBL" id="GL376622">
    <property type="status" value="NOT_ANNOTATED_CDS"/>
    <property type="molecule type" value="Genomic_DNA"/>
</dbReference>
<dbReference type="STRING" id="431595.K3WWJ6"/>
<reference evidence="15" key="3">
    <citation type="submission" date="2015-02" db="UniProtKB">
        <authorList>
            <consortium name="EnsemblProtists"/>
        </authorList>
    </citation>
    <scope>IDENTIFICATION</scope>
    <source>
        <strain evidence="15">DAOM BR144</strain>
    </source>
</reference>
<dbReference type="OMA" id="IVISCAN"/>
<feature type="transmembrane region" description="Helical" evidence="13">
    <location>
        <begin position="388"/>
        <end position="406"/>
    </location>
</feature>
<keyword evidence="16" id="KW-1185">Reference proteome</keyword>
<dbReference type="Pfam" id="PF00520">
    <property type="entry name" value="Ion_trans"/>
    <property type="match status" value="3"/>
</dbReference>
<dbReference type="InterPro" id="IPR043203">
    <property type="entry name" value="VGCC_Ca_Na"/>
</dbReference>
<evidence type="ECO:0000256" key="9">
    <source>
        <dbReference type="ARBA" id="ARBA00023180"/>
    </source>
</evidence>
<dbReference type="Gene3D" id="1.10.238.10">
    <property type="entry name" value="EF-hand"/>
    <property type="match status" value="1"/>
</dbReference>
<organism evidence="15 16">
    <name type="scientific">Globisporangium ultimum (strain ATCC 200006 / CBS 805.95 / DAOM BR144)</name>
    <name type="common">Pythium ultimum</name>
    <dbReference type="NCBI Taxonomy" id="431595"/>
    <lineage>
        <taxon>Eukaryota</taxon>
        <taxon>Sar</taxon>
        <taxon>Stramenopiles</taxon>
        <taxon>Oomycota</taxon>
        <taxon>Peronosporomycetes</taxon>
        <taxon>Pythiales</taxon>
        <taxon>Pythiaceae</taxon>
        <taxon>Globisporangium</taxon>
    </lineage>
</organism>
<feature type="transmembrane region" description="Helical" evidence="13">
    <location>
        <begin position="241"/>
        <end position="267"/>
    </location>
</feature>
<evidence type="ECO:0000256" key="11">
    <source>
        <dbReference type="ARBA" id="ARBA00067459"/>
    </source>
</evidence>
<sequence>MTLVEIQEHAPFESLNALIVPTGDENSTYSAFARFQKFVFCKKFDDFITGCIVVNTFFLLLEYPNMNKSLRVTLSVTEYLFGSIFGLEMIVRIIAMKGLRAYLHSTERRFDMVVVVCTTINMVLNNVNINFSGLNSVSSLRTLRVSRLMLKYEGTRKLIESVLKSSRGVMDVVMFLVLFQVVTSILAMQLFGGGHLHSADNTPRWNFDTFGRSFLTLLQVITGDQWSSITYDAVDAENPHWLMIPFLVVVFIIGQYVLLNLFIAVILENFSISEEEAYQLQLAQIIAIPKELDIFEKIEECGVCVFGEMDKLDNVSNVKLRMFLGLDDNHNTAIHSNEASRVSNGRFMHKNGGSNTKAQHSRNILSELNQEIQARWKRFCFRLATSAWFSRLVQIVIVISCANLIIDDPHPEMSLNPPSDELTRALTIMNDMILFILFLEFVVKVGAFGFGFEYLRVSIFHVDERLGYVNKQAYMENKWNQLDFVLLLIAIADAIAMGISPTMRVAGVFRAGRVLRPLRILNHYQEMKAILTAVAQSVPQVGNVFALCMLVYIIFGVVGRSIFAGKLYSCNDPAVKTAAQCVGFFLMFPDGALDLQEATAKGIPGGAILVPRVWSNARFSFDHIGVAFLALLEMTSLKWIDKVFAAMDIVAENKQPVQDHSPMFAVFFVLYVYIGSLFAIRLFVGVLVEQFQRNDGTQILTESQKSWVDLEKFVLLLKPLKLIPRPRLQIQSKLYDFCQHPCFSQAISAAILLNILLLLVNPNSTSTVSISYKVIEMMFLGIFTIEALLKCLAFRHYYLFSMNGAFEMAILVGSLVAYFSDTGYHSLIQAGRIFRVMRVLRFVKLNKGVYTIFRTFRASLRPIANIFFLMCTIIFIFAIVARQLFGGVKFGPAMNHFSNFRTFGSSVLLLFQIMSGDDWHLTMTDCMVSKPFCSERVDEVTDVIVTDCGNVTSAAAFFVTYVTLVVFVFLNLFVTVILENFRSCYLKSDVCAISLLDFEKYREVFQKYDTQGKGTFPLWQLASFLSELPASLRIERNRKRRAFLQIRSQVQVLLLTEKPKRPYFNELLRVLCIHQMGIRSLPYEQQRDRVKQIFIYRAKVAHMMVESVVKGYAPS</sequence>
<evidence type="ECO:0000256" key="3">
    <source>
        <dbReference type="ARBA" id="ARBA00022475"/>
    </source>
</evidence>
<evidence type="ECO:0000256" key="13">
    <source>
        <dbReference type="SAM" id="Phobius"/>
    </source>
</evidence>
<accession>K3WWJ6</accession>
<feature type="transmembrane region" description="Helical" evidence="13">
    <location>
        <begin position="660"/>
        <end position="684"/>
    </location>
</feature>